<dbReference type="PROSITE" id="PS51233">
    <property type="entry name" value="VWFD"/>
    <property type="match status" value="1"/>
</dbReference>
<dbReference type="PROSITE" id="PS01186">
    <property type="entry name" value="EGF_2"/>
    <property type="match status" value="4"/>
</dbReference>
<dbReference type="GO" id="GO:0005509">
    <property type="term" value="F:calcium ion binding"/>
    <property type="evidence" value="ECO:0007669"/>
    <property type="project" value="InterPro"/>
</dbReference>
<feature type="domain" description="VWFD" evidence="9">
    <location>
        <begin position="439"/>
        <end position="623"/>
    </location>
</feature>
<dbReference type="Pfam" id="PF00094">
    <property type="entry name" value="VWD"/>
    <property type="match status" value="1"/>
</dbReference>
<feature type="disulfide bond" evidence="6">
    <location>
        <begin position="1895"/>
        <end position="1904"/>
    </location>
</feature>
<evidence type="ECO:0000256" key="3">
    <source>
        <dbReference type="ARBA" id="ARBA00022737"/>
    </source>
</evidence>
<feature type="disulfide bond" evidence="6">
    <location>
        <begin position="1233"/>
        <end position="1242"/>
    </location>
</feature>
<feature type="compositionally biased region" description="Basic and acidic residues" evidence="7">
    <location>
        <begin position="739"/>
        <end position="750"/>
    </location>
</feature>
<feature type="disulfide bond" evidence="6">
    <location>
        <begin position="1749"/>
        <end position="1759"/>
    </location>
</feature>
<accession>A0AAV7MK42</accession>
<dbReference type="PROSITE" id="PS01187">
    <property type="entry name" value="EGF_CA"/>
    <property type="match status" value="2"/>
</dbReference>
<feature type="domain" description="EGF-like" evidence="8">
    <location>
        <begin position="1809"/>
        <end position="1841"/>
    </location>
</feature>
<feature type="compositionally biased region" description="Acidic residues" evidence="7">
    <location>
        <begin position="1338"/>
        <end position="1352"/>
    </location>
</feature>
<evidence type="ECO:0000256" key="1">
    <source>
        <dbReference type="ARBA" id="ARBA00022536"/>
    </source>
</evidence>
<feature type="compositionally biased region" description="Basic and acidic residues" evidence="7">
    <location>
        <begin position="1353"/>
        <end position="1364"/>
    </location>
</feature>
<dbReference type="Proteomes" id="UP001066276">
    <property type="component" value="Chromosome 10"/>
</dbReference>
<dbReference type="Pfam" id="PF25776">
    <property type="entry name" value="Ig_VWDE"/>
    <property type="match status" value="1"/>
</dbReference>
<dbReference type="PROSITE" id="PS50026">
    <property type="entry name" value="EGF_3"/>
    <property type="match status" value="7"/>
</dbReference>
<dbReference type="FunFam" id="2.10.25.10:FF:000499">
    <property type="entry name" value="Predicted protein"/>
    <property type="match status" value="1"/>
</dbReference>
<dbReference type="GO" id="GO:0009986">
    <property type="term" value="C:cell surface"/>
    <property type="evidence" value="ECO:0007669"/>
    <property type="project" value="TreeGrafter"/>
</dbReference>
<feature type="compositionally biased region" description="Basic residues" evidence="7">
    <location>
        <begin position="751"/>
        <end position="761"/>
    </location>
</feature>
<dbReference type="FunFam" id="2.10.25.10:FF:000865">
    <property type="entry name" value="von Willebrand factor D and EGF domains"/>
    <property type="match status" value="1"/>
</dbReference>
<feature type="domain" description="EGF-like" evidence="8">
    <location>
        <begin position="1746"/>
        <end position="1777"/>
    </location>
</feature>
<dbReference type="Pfam" id="PF25024">
    <property type="entry name" value="EGF_TEN"/>
    <property type="match status" value="1"/>
</dbReference>
<dbReference type="FunFam" id="2.10.25.10:FF:000488">
    <property type="entry name" value="von Willebrand factor D and EGF domains"/>
    <property type="match status" value="1"/>
</dbReference>
<dbReference type="InterPro" id="IPR001881">
    <property type="entry name" value="EGF-like_Ca-bd_dom"/>
</dbReference>
<evidence type="ECO:0000256" key="6">
    <source>
        <dbReference type="PROSITE-ProRule" id="PRU00076"/>
    </source>
</evidence>
<feature type="compositionally biased region" description="Polar residues" evidence="7">
    <location>
        <begin position="762"/>
        <end position="774"/>
    </location>
</feature>
<feature type="disulfide bond" evidence="6">
    <location>
        <begin position="1877"/>
        <end position="1887"/>
    </location>
</feature>
<comment type="caution">
    <text evidence="6">Lacks conserved residue(s) required for the propagation of feature annotation.</text>
</comment>
<dbReference type="InterPro" id="IPR050969">
    <property type="entry name" value="Dev_Signal_Modulators"/>
</dbReference>
<dbReference type="InterPro" id="IPR001846">
    <property type="entry name" value="VWF_type-D"/>
</dbReference>
<sequence>MLLMPRRHFKDGAFIEVFRNTLHLKTLAPECYPNGHQILQNSYRSIGFDSSRIQESSIQDLICDHSLTPGWYRFVIFDKPAEMPTKCVEMNHCGTQAPVWLSLRESESLPRPGEIKQLTACATWQFFFSSSKDCCLFRIPVTVRNCGGFFVYLLQPTQGCMGYCAEVVSETISPTCGPEEIEVGGACINKFSAALSSLPPTSSQPPPPPGTPEIVAELSRTNIYLKCSFETASANSSMGFVVTWSRLSLEGLTEEVRQETTVQAFSLIELDGINIRLGDQIYCSCSSFFLEHPEFQSQSMESNEFFAGVKLLPESFTISEDGREYRLNIQSTVPIPCSEISQVGHDCGVLLKLQTVNEDEDQLDLNLALSSCQVALRQMSCYNSTCSHASLNFTAVTDFTRDGDRMTNIRVEPIVSDNFLWNGYAPKGIQITVKDVPTAFCYSFTDPHIITFDGRLYDNFKTGTFMLYKSTSRDFEVHVRQWDCGSLHFPASCNCGFVAKEGNDVIAFDMCSGQLHESQPHLSVKSKDTMSDNVRITESYLGRKVTISFSSGAFIRSDVSEWGMSLTLRAPSSDFKNTLGLCGTFDGDTENDFHDISGIKITQTSDNHHTFINEWRIPPGDSFFDKTPTPLDSPKKINYCGCTVDGTEHYQSSNRLNPASQADFLTSCKGNGNVQQSALIPGLDVTAEYISSVEESRDLSKRALPEESDAFSFLSGNMPQFNKTSKYITALAHQSAYSKSEDETRMEKKRFGNRRNRRNTHQHGSYSPQGQSVRSRLKRQNYYEYLPTFPFQSLSQTDLEGFNYFFPEDHTTDAQQEFMPSWPTPSGLTHSGALEVCHQTISNSTIAQSCEDFLGSRIGDVLEMCVTDLLLKDDLTWAEAGLALLENDCERRILEEGNYNTERHGDALDSMFQALRCPKLCSGNGQCLEWGCACFDGFGSYDCSILADQVPEIIELENAGLCDVRQYDCTSVRVFGQGFRESPNLKCEVAKQQYTDGKWFLAEPLFTHAAFRNSKAVDCQLPTDGYHSDGMDLVDNRPIVIWQIKVSNDGYVYSNPKTMSLYDGACQTCDPQSDGFCTLKEKTCNIEGLCYGDGDPNPSSPCLRCRPDISKLTWSISQSNAAPVFQKLQHRLQTFYGENFVYQFMASDPEGSAILFTLDEGPEGSSLSPAGLLIWKAMSKEPQTFQFSITDDCNAETRVSVEVSVKSCNCLNGGSCVTNINFPPGRGEYLCSCLPGYEGEHCQVNIDDCKSSPCGLSRCIDEINNYSCECIQGLKGRNCQEDIDECSTSPCFPGVVCSNTFGSYQCGSCPRGLEGDGVTCYVKIQAPTQVPSHSAVLDDFETDYGGTEDDIEQPDRTEDYHYGPEENESTDEQTSERVSVPNTNQANLKNPCAANPCFPGVQCFESQSSGADFTCGQCPQGLSGDGHICTVTVALPEFQPRPADRPRTAVNRSVTPRPEATRNILPTSKSEARPSSTNLDHFDSHTNVNRQPSVTRFVGLGPTTNDRMDASGSSVIEQSAKVTSTSKNVFLSEKDTKIQARFRNLTTITKEILSDTKTKLSTITEKLPARNTGSTFESSSAKQAFVKRPISSKLTDTPEEWETAVTVVYQIVTCADFPCFPGVPCEPSRERGFKCGRCPFGYHGDGATCKAICRQPCGKNMECAAPNTCRCKPGYSGYNCQTALCRPDCKNRGKCIMPNVCECPPGYGGPTCDDAYCDPPCQHGGDCLARNVCTCPFGFVGPRCETMVCNRHCENGGECVAPEVCKCKPGWYGPTCSTALCSPVCLNGGTCMKSNVCLCPNGFFGPQCQNAVCNPPCKNGGHCMRNNVCTCPEGYNGKRCQKSVCDPMCMNGGRCVGPNVCSCPSGWKGKKCNTPICLQKCKNGGECIGPNQCHCPPDWEGMQCQSPLCNLKCLYGGKCVLPNVCSCRHGYTGAVCNKKLQVYSQHGQRG</sequence>
<keyword evidence="1 6" id="KW-0245">EGF-like domain</keyword>
<dbReference type="SUPFAM" id="SSF57184">
    <property type="entry name" value="Growth factor receptor domain"/>
    <property type="match status" value="1"/>
</dbReference>
<organism evidence="10 11">
    <name type="scientific">Pleurodeles waltl</name>
    <name type="common">Iberian ribbed newt</name>
    <dbReference type="NCBI Taxonomy" id="8319"/>
    <lineage>
        <taxon>Eukaryota</taxon>
        <taxon>Metazoa</taxon>
        <taxon>Chordata</taxon>
        <taxon>Craniata</taxon>
        <taxon>Vertebrata</taxon>
        <taxon>Euteleostomi</taxon>
        <taxon>Amphibia</taxon>
        <taxon>Batrachia</taxon>
        <taxon>Caudata</taxon>
        <taxon>Salamandroidea</taxon>
        <taxon>Salamandridae</taxon>
        <taxon>Pleurodelinae</taxon>
        <taxon>Pleurodeles</taxon>
    </lineage>
</organism>
<name>A0AAV7MK42_PLEWA</name>
<feature type="domain" description="EGF-like" evidence="8">
    <location>
        <begin position="1713"/>
        <end position="1745"/>
    </location>
</feature>
<evidence type="ECO:0000259" key="8">
    <source>
        <dbReference type="PROSITE" id="PS50026"/>
    </source>
</evidence>
<dbReference type="PANTHER" id="PTHR14949:SF53">
    <property type="entry name" value="VON WILLEBRAND FACTOR D AND EGF DOMAIN-CONTAINING PROTEIN"/>
    <property type="match status" value="1"/>
</dbReference>
<keyword evidence="2" id="KW-0732">Signal</keyword>
<dbReference type="FunFam" id="2.10.25.10:FF:000490">
    <property type="entry name" value="von Willebrand factor D and EGF domain-containing protein"/>
    <property type="match status" value="1"/>
</dbReference>
<dbReference type="InterPro" id="IPR009030">
    <property type="entry name" value="Growth_fac_rcpt_cys_sf"/>
</dbReference>
<evidence type="ECO:0000256" key="4">
    <source>
        <dbReference type="ARBA" id="ARBA00023054"/>
    </source>
</evidence>
<dbReference type="InterPro" id="IPR018097">
    <property type="entry name" value="EGF_Ca-bd_CS"/>
</dbReference>
<feature type="domain" description="EGF-like" evidence="8">
    <location>
        <begin position="1204"/>
        <end position="1243"/>
    </location>
</feature>
<feature type="domain" description="EGF-like" evidence="8">
    <location>
        <begin position="1245"/>
        <end position="1280"/>
    </location>
</feature>
<evidence type="ECO:0000256" key="7">
    <source>
        <dbReference type="SAM" id="MobiDB-lite"/>
    </source>
</evidence>
<feature type="domain" description="EGF-like" evidence="8">
    <location>
        <begin position="1873"/>
        <end position="1905"/>
    </location>
</feature>
<dbReference type="Gene3D" id="2.60.120.260">
    <property type="entry name" value="Galactose-binding domain-like"/>
    <property type="match status" value="1"/>
</dbReference>
<feature type="region of interest" description="Disordered" evidence="7">
    <location>
        <begin position="1468"/>
        <end position="1487"/>
    </location>
</feature>
<evidence type="ECO:0008006" key="12">
    <source>
        <dbReference type="Google" id="ProtNLM"/>
    </source>
</evidence>
<feature type="disulfide bond" evidence="6">
    <location>
        <begin position="1831"/>
        <end position="1840"/>
    </location>
</feature>
<feature type="disulfide bond" evidence="6">
    <location>
        <begin position="1735"/>
        <end position="1744"/>
    </location>
</feature>
<feature type="region of interest" description="Disordered" evidence="7">
    <location>
        <begin position="1440"/>
        <end position="1460"/>
    </location>
</feature>
<feature type="disulfide bond" evidence="6">
    <location>
        <begin position="1249"/>
        <end position="1259"/>
    </location>
</feature>
<evidence type="ECO:0000313" key="11">
    <source>
        <dbReference type="Proteomes" id="UP001066276"/>
    </source>
</evidence>
<dbReference type="InterPro" id="IPR058727">
    <property type="entry name" value="Helical_Vwde"/>
</dbReference>
<dbReference type="InterPro" id="IPR000742">
    <property type="entry name" value="EGF"/>
</dbReference>
<proteinExistence type="predicted"/>
<dbReference type="CDD" id="cd00054">
    <property type="entry name" value="EGF_CA"/>
    <property type="match status" value="3"/>
</dbReference>
<keyword evidence="5 6" id="KW-1015">Disulfide bond</keyword>
<keyword evidence="11" id="KW-1185">Reference proteome</keyword>
<gene>
    <name evidence="10" type="ORF">NDU88_006511</name>
</gene>
<evidence type="ECO:0000259" key="9">
    <source>
        <dbReference type="PROSITE" id="PS51233"/>
    </source>
</evidence>
<feature type="disulfide bond" evidence="6">
    <location>
        <begin position="1813"/>
        <end position="1823"/>
    </location>
</feature>
<protein>
    <recommendedName>
        <fullName evidence="12">von Willebrand factor D and EGF domain-containing protein</fullName>
    </recommendedName>
</protein>
<evidence type="ECO:0000256" key="2">
    <source>
        <dbReference type="ARBA" id="ARBA00022729"/>
    </source>
</evidence>
<dbReference type="FunFam" id="2.10.25.10:FF:000595">
    <property type="entry name" value="von Willebrand factor D and EGF domain-containing protein"/>
    <property type="match status" value="1"/>
</dbReference>
<dbReference type="SMART" id="SM00181">
    <property type="entry name" value="EGF"/>
    <property type="match status" value="15"/>
</dbReference>
<evidence type="ECO:0000313" key="10">
    <source>
        <dbReference type="EMBL" id="KAJ1101443.1"/>
    </source>
</evidence>
<feature type="region of interest" description="Disordered" evidence="7">
    <location>
        <begin position="737"/>
        <end position="774"/>
    </location>
</feature>
<comment type="caution">
    <text evidence="10">The sequence shown here is derived from an EMBL/GenBank/DDBJ whole genome shotgun (WGS) entry which is preliminary data.</text>
</comment>
<feature type="disulfide bond" evidence="6">
    <location>
        <begin position="1717"/>
        <end position="1727"/>
    </location>
</feature>
<dbReference type="PANTHER" id="PTHR14949">
    <property type="entry name" value="EGF-LIKE-DOMAIN, MULTIPLE 7, 8"/>
    <property type="match status" value="1"/>
</dbReference>
<dbReference type="InterPro" id="IPR000152">
    <property type="entry name" value="EGF-type_Asp/Asn_hydroxyl_site"/>
</dbReference>
<feature type="domain" description="EGF-like" evidence="8">
    <location>
        <begin position="1282"/>
        <end position="1321"/>
    </location>
</feature>
<keyword evidence="3" id="KW-0677">Repeat</keyword>
<feature type="region of interest" description="Disordered" evidence="7">
    <location>
        <begin position="1333"/>
        <end position="1383"/>
    </location>
</feature>
<feature type="disulfide bond" evidence="6">
    <location>
        <begin position="1767"/>
        <end position="1776"/>
    </location>
</feature>
<dbReference type="PROSITE" id="PS00022">
    <property type="entry name" value="EGF_1"/>
    <property type="match status" value="6"/>
</dbReference>
<keyword evidence="4" id="KW-0175">Coiled coil</keyword>
<dbReference type="PROSITE" id="PS00010">
    <property type="entry name" value="ASX_HYDROXYL"/>
    <property type="match status" value="1"/>
</dbReference>
<dbReference type="InterPro" id="IPR057885">
    <property type="entry name" value="Ig_VWDE"/>
</dbReference>
<dbReference type="SMART" id="SM00179">
    <property type="entry name" value="EGF_CA"/>
    <property type="match status" value="3"/>
</dbReference>
<dbReference type="Gene3D" id="2.10.25.10">
    <property type="entry name" value="Laminin"/>
    <property type="match status" value="12"/>
</dbReference>
<dbReference type="SMART" id="SM00216">
    <property type="entry name" value="VWD"/>
    <property type="match status" value="1"/>
</dbReference>
<dbReference type="Pfam" id="PF26129">
    <property type="entry name" value="Vwde"/>
    <property type="match status" value="1"/>
</dbReference>
<dbReference type="GO" id="GO:0005102">
    <property type="term" value="F:signaling receptor binding"/>
    <property type="evidence" value="ECO:0007669"/>
    <property type="project" value="TreeGrafter"/>
</dbReference>
<reference evidence="10" key="1">
    <citation type="journal article" date="2022" name="bioRxiv">
        <title>Sequencing and chromosome-scale assembly of the giantPleurodeles waltlgenome.</title>
        <authorList>
            <person name="Brown T."/>
            <person name="Elewa A."/>
            <person name="Iarovenko S."/>
            <person name="Subramanian E."/>
            <person name="Araus A.J."/>
            <person name="Petzold A."/>
            <person name="Susuki M."/>
            <person name="Suzuki K.-i.T."/>
            <person name="Hayashi T."/>
            <person name="Toyoda A."/>
            <person name="Oliveira C."/>
            <person name="Osipova E."/>
            <person name="Leigh N.D."/>
            <person name="Simon A."/>
            <person name="Yun M.H."/>
        </authorList>
    </citation>
    <scope>NUCLEOTIDE SEQUENCE</scope>
    <source>
        <strain evidence="10">20211129_DDA</strain>
        <tissue evidence="10">Liver</tissue>
    </source>
</reference>
<feature type="disulfide bond" evidence="6">
    <location>
        <begin position="1270"/>
        <end position="1279"/>
    </location>
</feature>
<evidence type="ECO:0000256" key="5">
    <source>
        <dbReference type="ARBA" id="ARBA00023157"/>
    </source>
</evidence>
<dbReference type="GO" id="GO:0005576">
    <property type="term" value="C:extracellular region"/>
    <property type="evidence" value="ECO:0007669"/>
    <property type="project" value="TreeGrafter"/>
</dbReference>
<dbReference type="EMBL" id="JANPWB010000014">
    <property type="protein sequence ID" value="KAJ1101443.1"/>
    <property type="molecule type" value="Genomic_DNA"/>
</dbReference>